<dbReference type="InterPro" id="IPR042536">
    <property type="entry name" value="TFIIIC_tauA_Sfc1"/>
</dbReference>
<protein>
    <recommendedName>
        <fullName evidence="1">Transcription factor IIIC subunit Tfc1/Sfc1 triple barrel domain-containing protein</fullName>
    </recommendedName>
</protein>
<dbReference type="Proteomes" id="UP001488838">
    <property type="component" value="Unassembled WGS sequence"/>
</dbReference>
<dbReference type="EMBL" id="JBBHLL010000133">
    <property type="protein sequence ID" value="KAK7813566.1"/>
    <property type="molecule type" value="Genomic_DNA"/>
</dbReference>
<comment type="caution">
    <text evidence="2">The sequence shown here is derived from an EMBL/GenBank/DDBJ whole genome shotgun (WGS) entry which is preliminary data.</text>
</comment>
<evidence type="ECO:0000313" key="2">
    <source>
        <dbReference type="EMBL" id="KAK7813566.1"/>
    </source>
</evidence>
<sequence length="93" mass="10399">MAAVEPDAESKAAIPVDLRRERRLVCVEYPGVVRNEVKMLQTLGGEEGVSRVRSWETAGPREKNQVYRMGGITRRESGFLGNRECRQALGPLN</sequence>
<dbReference type="Gene3D" id="3.30.200.160">
    <property type="entry name" value="TFIIIC, subcomplex tauA, subunit Sfc1, barrel domain"/>
    <property type="match status" value="1"/>
</dbReference>
<reference evidence="2 3" key="1">
    <citation type="journal article" date="2023" name="bioRxiv">
        <title>Conserved and derived expression patterns and positive selection on dental genes reveal complex evolutionary context of ever-growing rodent molars.</title>
        <authorList>
            <person name="Calamari Z.T."/>
            <person name="Song A."/>
            <person name="Cohen E."/>
            <person name="Akter M."/>
            <person name="Roy R.D."/>
            <person name="Hallikas O."/>
            <person name="Christensen M.M."/>
            <person name="Li P."/>
            <person name="Marangoni P."/>
            <person name="Jernvall J."/>
            <person name="Klein O.D."/>
        </authorList>
    </citation>
    <scope>NUCLEOTIDE SEQUENCE [LARGE SCALE GENOMIC DNA]</scope>
    <source>
        <strain evidence="2">V071</strain>
    </source>
</reference>
<accession>A0AAW0IHC3</accession>
<organism evidence="2 3">
    <name type="scientific">Myodes glareolus</name>
    <name type="common">Bank vole</name>
    <name type="synonym">Clethrionomys glareolus</name>
    <dbReference type="NCBI Taxonomy" id="447135"/>
    <lineage>
        <taxon>Eukaryota</taxon>
        <taxon>Metazoa</taxon>
        <taxon>Chordata</taxon>
        <taxon>Craniata</taxon>
        <taxon>Vertebrata</taxon>
        <taxon>Euteleostomi</taxon>
        <taxon>Mammalia</taxon>
        <taxon>Eutheria</taxon>
        <taxon>Euarchontoglires</taxon>
        <taxon>Glires</taxon>
        <taxon>Rodentia</taxon>
        <taxon>Myomorpha</taxon>
        <taxon>Muroidea</taxon>
        <taxon>Cricetidae</taxon>
        <taxon>Arvicolinae</taxon>
        <taxon>Myodes</taxon>
    </lineage>
</organism>
<evidence type="ECO:0000259" key="1">
    <source>
        <dbReference type="Pfam" id="PF17682"/>
    </source>
</evidence>
<proteinExistence type="predicted"/>
<name>A0AAW0IHC3_MYOGA</name>
<dbReference type="AlphaFoldDB" id="A0AAW0IHC3"/>
<dbReference type="Pfam" id="PF17682">
    <property type="entry name" value="Tau95_N"/>
    <property type="match status" value="1"/>
</dbReference>
<feature type="domain" description="Transcription factor IIIC subunit Tfc1/Sfc1 triple barrel" evidence="1">
    <location>
        <begin position="25"/>
        <end position="54"/>
    </location>
</feature>
<dbReference type="InterPro" id="IPR041499">
    <property type="entry name" value="Tfc1/Sfc1_N"/>
</dbReference>
<keyword evidence="3" id="KW-1185">Reference proteome</keyword>
<gene>
    <name evidence="2" type="ORF">U0070_000616</name>
</gene>
<evidence type="ECO:0000313" key="3">
    <source>
        <dbReference type="Proteomes" id="UP001488838"/>
    </source>
</evidence>